<evidence type="ECO:0000313" key="10">
    <source>
        <dbReference type="Proteomes" id="UP000521676"/>
    </source>
</evidence>
<feature type="transmembrane region" description="Helical" evidence="6">
    <location>
        <begin position="288"/>
        <end position="310"/>
    </location>
</feature>
<sequence length="423" mass="45795">MITIIITILVFLGYMYVPVIITAITGGSQTHLSIVNNTKESNIGGLELTTFLDDYLNTNVNYSLNGVTTNKPKKPPFVISYSSTDQVDRLKQQVRDGKINGVLQISRDSKNELSFDYYTKDGRNGTSTQRVSDAATRLTIADRLVRANVPPQVTTTPASIKVTDTELERSQNKGIAKDEAQVAASYGVVLILIIMLFISLNAFGSIIAQGVAEEKSSRVMEIMISAAKPTDIMFGKVFGIGLLGLVSILIVGLVAVPALLLQGPITEALTGDASSNSFNLSGFDISTLGYFLLFYLGGFFLYSMLYAAAGSLCSRSEDVNQSIAPISTLMMIAYFVSIFGLQAIDAIWVKVLSFVPFFSPILMLARVGFGSVEPWEIALSFLLLAGGIVVSGWYAARIYRAGVLLYGKRPSMFQALGLSRISK</sequence>
<organism evidence="8 10">
    <name type="scientific">Candidatus Chlorohelix allophototropha</name>
    <dbReference type="NCBI Taxonomy" id="3003348"/>
    <lineage>
        <taxon>Bacteria</taxon>
        <taxon>Bacillati</taxon>
        <taxon>Chloroflexota</taxon>
        <taxon>Chloroflexia</taxon>
        <taxon>Candidatus Chloroheliales</taxon>
        <taxon>Candidatus Chloroheliaceae</taxon>
        <taxon>Candidatus Chlorohelix</taxon>
    </lineage>
</organism>
<evidence type="ECO:0000256" key="2">
    <source>
        <dbReference type="ARBA" id="ARBA00022475"/>
    </source>
</evidence>
<dbReference type="Proteomes" id="UP001431572">
    <property type="component" value="Chromosome 1"/>
</dbReference>
<dbReference type="InterPro" id="IPR051449">
    <property type="entry name" value="ABC-2_transporter_component"/>
</dbReference>
<feature type="transmembrane region" description="Helical" evidence="6">
    <location>
        <begin position="347"/>
        <end position="365"/>
    </location>
</feature>
<feature type="domain" description="ABC-2 type transporter transmembrane" evidence="7">
    <location>
        <begin position="2"/>
        <end position="396"/>
    </location>
</feature>
<feature type="transmembrane region" description="Helical" evidence="6">
    <location>
        <begin position="322"/>
        <end position="341"/>
    </location>
</feature>
<dbReference type="InterPro" id="IPR013525">
    <property type="entry name" value="ABC2_TM"/>
</dbReference>
<reference evidence="9" key="2">
    <citation type="journal article" date="2024" name="Nature">
        <title>Anoxygenic phototroph of the Chloroflexota uses a type I reaction centre.</title>
        <authorList>
            <person name="Tsuji J.M."/>
            <person name="Shaw N.A."/>
            <person name="Nagashima S."/>
            <person name="Venkiteswaran J.J."/>
            <person name="Schiff S.L."/>
            <person name="Watanabe T."/>
            <person name="Fukui M."/>
            <person name="Hanada S."/>
            <person name="Tank M."/>
            <person name="Neufeld J.D."/>
        </authorList>
    </citation>
    <scope>NUCLEOTIDE SEQUENCE</scope>
    <source>
        <strain evidence="9">L227-S17</strain>
    </source>
</reference>
<protein>
    <submittedName>
        <fullName evidence="8">ABC transporter permease</fullName>
    </submittedName>
</protein>
<dbReference type="Pfam" id="PF12698">
    <property type="entry name" value="ABC2_membrane_3"/>
    <property type="match status" value="1"/>
</dbReference>
<keyword evidence="11" id="KW-1185">Reference proteome</keyword>
<dbReference type="GO" id="GO:0140359">
    <property type="term" value="F:ABC-type transporter activity"/>
    <property type="evidence" value="ECO:0007669"/>
    <property type="project" value="InterPro"/>
</dbReference>
<evidence type="ECO:0000256" key="6">
    <source>
        <dbReference type="SAM" id="Phobius"/>
    </source>
</evidence>
<feature type="transmembrane region" description="Helical" evidence="6">
    <location>
        <begin position="377"/>
        <end position="396"/>
    </location>
</feature>
<dbReference type="GO" id="GO:0005886">
    <property type="term" value="C:plasma membrane"/>
    <property type="evidence" value="ECO:0007669"/>
    <property type="project" value="UniProtKB-SubCell"/>
</dbReference>
<dbReference type="RefSeq" id="WP_341467791.1">
    <property type="nucleotide sequence ID" value="NZ_CP128399.1"/>
</dbReference>
<dbReference type="AlphaFoldDB" id="A0A8T7LX41"/>
<comment type="subcellular location">
    <subcellularLocation>
        <location evidence="1">Cell membrane</location>
        <topology evidence="1">Multi-pass membrane protein</topology>
    </subcellularLocation>
</comment>
<evidence type="ECO:0000259" key="7">
    <source>
        <dbReference type="Pfam" id="PF12698"/>
    </source>
</evidence>
<gene>
    <name evidence="8" type="ORF">HXX08_11700</name>
    <name evidence="9" type="ORF">OZ401_001683</name>
</gene>
<evidence type="ECO:0000256" key="4">
    <source>
        <dbReference type="ARBA" id="ARBA00022989"/>
    </source>
</evidence>
<evidence type="ECO:0000313" key="8">
    <source>
        <dbReference type="EMBL" id="NWJ46534.1"/>
    </source>
</evidence>
<evidence type="ECO:0000256" key="5">
    <source>
        <dbReference type="ARBA" id="ARBA00023136"/>
    </source>
</evidence>
<evidence type="ECO:0000256" key="1">
    <source>
        <dbReference type="ARBA" id="ARBA00004651"/>
    </source>
</evidence>
<feature type="transmembrane region" description="Helical" evidence="6">
    <location>
        <begin position="186"/>
        <end position="212"/>
    </location>
</feature>
<dbReference type="EMBL" id="CP128399">
    <property type="protein sequence ID" value="WJW65903.1"/>
    <property type="molecule type" value="Genomic_DNA"/>
</dbReference>
<accession>A0A8T7LX41</accession>
<evidence type="ECO:0000313" key="9">
    <source>
        <dbReference type="EMBL" id="WJW65903.1"/>
    </source>
</evidence>
<keyword evidence="2" id="KW-1003">Cell membrane</keyword>
<keyword evidence="3 6" id="KW-0812">Transmembrane</keyword>
<evidence type="ECO:0000313" key="11">
    <source>
        <dbReference type="Proteomes" id="UP001431572"/>
    </source>
</evidence>
<keyword evidence="5 6" id="KW-0472">Membrane</keyword>
<keyword evidence="4 6" id="KW-1133">Transmembrane helix</keyword>
<name>A0A8T7LX41_9CHLR</name>
<dbReference type="EMBL" id="JACATZ010000001">
    <property type="protein sequence ID" value="NWJ46534.1"/>
    <property type="molecule type" value="Genomic_DNA"/>
</dbReference>
<proteinExistence type="predicted"/>
<dbReference type="PANTHER" id="PTHR30294">
    <property type="entry name" value="MEMBRANE COMPONENT OF ABC TRANSPORTER YHHJ-RELATED"/>
    <property type="match status" value="1"/>
</dbReference>
<evidence type="ECO:0000256" key="3">
    <source>
        <dbReference type="ARBA" id="ARBA00022692"/>
    </source>
</evidence>
<reference evidence="8 10" key="1">
    <citation type="submission" date="2020-06" db="EMBL/GenBank/DDBJ databases">
        <title>Anoxygenic phototrophic Chloroflexota member uses a Type I reaction center.</title>
        <authorList>
            <person name="Tsuji J.M."/>
            <person name="Shaw N.A."/>
            <person name="Nagashima S."/>
            <person name="Venkiteswaran J."/>
            <person name="Schiff S.L."/>
            <person name="Hanada S."/>
            <person name="Tank M."/>
            <person name="Neufeld J.D."/>
        </authorList>
    </citation>
    <scope>NUCLEOTIDE SEQUENCE [LARGE SCALE GENOMIC DNA]</scope>
    <source>
        <strain evidence="8">L227-S17</strain>
    </source>
</reference>
<feature type="transmembrane region" description="Helical" evidence="6">
    <location>
        <begin position="233"/>
        <end position="260"/>
    </location>
</feature>
<dbReference type="Proteomes" id="UP000521676">
    <property type="component" value="Unassembled WGS sequence"/>
</dbReference>
<dbReference type="PANTHER" id="PTHR30294:SF29">
    <property type="entry name" value="MULTIDRUG ABC TRANSPORTER PERMEASE YBHS-RELATED"/>
    <property type="match status" value="1"/>
</dbReference>